<keyword evidence="5" id="KW-1185">Reference proteome</keyword>
<gene>
    <name evidence="4" type="ORF">C7M84_006821</name>
</gene>
<feature type="region of interest" description="Disordered" evidence="1">
    <location>
        <begin position="274"/>
        <end position="307"/>
    </location>
</feature>
<dbReference type="Pfam" id="PF07885">
    <property type="entry name" value="Ion_trans_2"/>
    <property type="match status" value="1"/>
</dbReference>
<comment type="caution">
    <text evidence="4">The sequence shown here is derived from an EMBL/GenBank/DDBJ whole genome shotgun (WGS) entry which is preliminary data.</text>
</comment>
<feature type="region of interest" description="Disordered" evidence="1">
    <location>
        <begin position="65"/>
        <end position="93"/>
    </location>
</feature>
<dbReference type="EMBL" id="QCYY01001863">
    <property type="protein sequence ID" value="ROT74670.1"/>
    <property type="molecule type" value="Genomic_DNA"/>
</dbReference>
<evidence type="ECO:0000259" key="3">
    <source>
        <dbReference type="Pfam" id="PF07885"/>
    </source>
</evidence>
<feature type="domain" description="Potassium channel" evidence="3">
    <location>
        <begin position="219"/>
        <end position="251"/>
    </location>
</feature>
<keyword evidence="2" id="KW-0812">Transmembrane</keyword>
<dbReference type="AlphaFoldDB" id="A0A3R7M851"/>
<dbReference type="OrthoDB" id="6331702at2759"/>
<reference evidence="4 5" key="2">
    <citation type="submission" date="2019-01" db="EMBL/GenBank/DDBJ databases">
        <title>The decoding of complex shrimp genome reveals the adaptation for benthos swimmer, frequently molting mechanism and breeding impact on genome.</title>
        <authorList>
            <person name="Sun Y."/>
            <person name="Gao Y."/>
            <person name="Yu Y."/>
        </authorList>
    </citation>
    <scope>NUCLEOTIDE SEQUENCE [LARGE SCALE GENOMIC DNA]</scope>
    <source>
        <tissue evidence="4">Muscle</tissue>
    </source>
</reference>
<organism evidence="4 5">
    <name type="scientific">Penaeus vannamei</name>
    <name type="common">Whiteleg shrimp</name>
    <name type="synonym">Litopenaeus vannamei</name>
    <dbReference type="NCBI Taxonomy" id="6689"/>
    <lineage>
        <taxon>Eukaryota</taxon>
        <taxon>Metazoa</taxon>
        <taxon>Ecdysozoa</taxon>
        <taxon>Arthropoda</taxon>
        <taxon>Crustacea</taxon>
        <taxon>Multicrustacea</taxon>
        <taxon>Malacostraca</taxon>
        <taxon>Eumalacostraca</taxon>
        <taxon>Eucarida</taxon>
        <taxon>Decapoda</taxon>
        <taxon>Dendrobranchiata</taxon>
        <taxon>Penaeoidea</taxon>
        <taxon>Penaeidae</taxon>
        <taxon>Penaeus</taxon>
    </lineage>
</organism>
<name>A0A3R7M851_PENVA</name>
<dbReference type="Proteomes" id="UP000283509">
    <property type="component" value="Unassembled WGS sequence"/>
</dbReference>
<keyword evidence="2" id="KW-1133">Transmembrane helix</keyword>
<dbReference type="InterPro" id="IPR013099">
    <property type="entry name" value="K_chnl_dom"/>
</dbReference>
<evidence type="ECO:0000256" key="1">
    <source>
        <dbReference type="SAM" id="MobiDB-lite"/>
    </source>
</evidence>
<evidence type="ECO:0000256" key="2">
    <source>
        <dbReference type="SAM" id="Phobius"/>
    </source>
</evidence>
<reference evidence="4 5" key="1">
    <citation type="submission" date="2018-04" db="EMBL/GenBank/DDBJ databases">
        <authorList>
            <person name="Zhang X."/>
            <person name="Yuan J."/>
            <person name="Li F."/>
            <person name="Xiang J."/>
        </authorList>
    </citation>
    <scope>NUCLEOTIDE SEQUENCE [LARGE SCALE GENOMIC DNA]</scope>
    <source>
        <tissue evidence="4">Muscle</tissue>
    </source>
</reference>
<feature type="region of interest" description="Disordered" evidence="1">
    <location>
        <begin position="34"/>
        <end position="53"/>
    </location>
</feature>
<evidence type="ECO:0000313" key="4">
    <source>
        <dbReference type="EMBL" id="ROT74670.1"/>
    </source>
</evidence>
<feature type="transmembrane region" description="Helical" evidence="2">
    <location>
        <begin position="132"/>
        <end position="153"/>
    </location>
</feature>
<dbReference type="Gene3D" id="1.10.287.70">
    <property type="match status" value="1"/>
</dbReference>
<keyword evidence="2" id="KW-0472">Membrane</keyword>
<accession>A0A3R7M851</accession>
<protein>
    <submittedName>
        <fullName evidence="4">Rhomboid</fullName>
    </submittedName>
</protein>
<dbReference type="SUPFAM" id="SSF81324">
    <property type="entry name" value="Voltage-gated potassium channels"/>
    <property type="match status" value="1"/>
</dbReference>
<sequence length="307" mass="32938">MATTLARGLCHRATHRSHPGPIALAALPLAADSEQMATSARTPGPLTSPPLSRALDSLDSGSAWLVPGQESDDKQGERASQSQSEEVRTPKEQRAFESLAARVRSLVRASWKSFSYDHRANLQRLRQDATDCAAAFVLSCLFCLACAASFTVIEGGHQEELRAAREAEREGILARISAEGGGGRRGAVAAAQEATPEEEWKGVALRRLREVNEAASTLRGTNAGRALTIVYAILGIPIFLILMADFGKLFTRLLKALFVFVKKLYRTATARGSGDEAVAGDEGVYEEDPRMVWPPLPAKGGRGSPGE</sequence>
<proteinExistence type="predicted"/>
<feature type="transmembrane region" description="Helical" evidence="2">
    <location>
        <begin position="226"/>
        <end position="246"/>
    </location>
</feature>
<evidence type="ECO:0000313" key="5">
    <source>
        <dbReference type="Proteomes" id="UP000283509"/>
    </source>
</evidence>